<evidence type="ECO:0000313" key="2">
    <source>
        <dbReference type="EMBL" id="MDQ0268978.1"/>
    </source>
</evidence>
<dbReference type="RefSeq" id="WP_307472154.1">
    <property type="nucleotide sequence ID" value="NZ_JAUSUB010000002.1"/>
</dbReference>
<dbReference type="EMBL" id="JAUSUB010000002">
    <property type="protein sequence ID" value="MDQ0268978.1"/>
    <property type="molecule type" value="Genomic_DNA"/>
</dbReference>
<gene>
    <name evidence="2" type="ORF">J2S17_000847</name>
</gene>
<accession>A0ABU0ACJ9</accession>
<keyword evidence="1" id="KW-0472">Membrane</keyword>
<dbReference type="Proteomes" id="UP001238088">
    <property type="component" value="Unassembled WGS sequence"/>
</dbReference>
<keyword evidence="1" id="KW-1133">Transmembrane helix</keyword>
<feature type="transmembrane region" description="Helical" evidence="1">
    <location>
        <begin position="82"/>
        <end position="100"/>
    </location>
</feature>
<protein>
    <recommendedName>
        <fullName evidence="4">YxlC family protein</fullName>
    </recommendedName>
</protein>
<keyword evidence="3" id="KW-1185">Reference proteome</keyword>
<organism evidence="2 3">
    <name type="scientific">Cytobacillus purgationiresistens</name>
    <dbReference type="NCBI Taxonomy" id="863449"/>
    <lineage>
        <taxon>Bacteria</taxon>
        <taxon>Bacillati</taxon>
        <taxon>Bacillota</taxon>
        <taxon>Bacilli</taxon>
        <taxon>Bacillales</taxon>
        <taxon>Bacillaceae</taxon>
        <taxon>Cytobacillus</taxon>
    </lineage>
</organism>
<dbReference type="Pfam" id="PF17280">
    <property type="entry name" value="DUF5345"/>
    <property type="match status" value="1"/>
</dbReference>
<reference evidence="2 3" key="1">
    <citation type="submission" date="2023-07" db="EMBL/GenBank/DDBJ databases">
        <title>Genomic Encyclopedia of Type Strains, Phase IV (KMG-IV): sequencing the most valuable type-strain genomes for metagenomic binning, comparative biology and taxonomic classification.</title>
        <authorList>
            <person name="Goeker M."/>
        </authorList>
    </citation>
    <scope>NUCLEOTIDE SEQUENCE [LARGE SCALE GENOMIC DNA]</scope>
    <source>
        <strain evidence="2 3">DSM 23494</strain>
    </source>
</reference>
<evidence type="ECO:0000313" key="3">
    <source>
        <dbReference type="Proteomes" id="UP001238088"/>
    </source>
</evidence>
<evidence type="ECO:0008006" key="4">
    <source>
        <dbReference type="Google" id="ProtNLM"/>
    </source>
</evidence>
<evidence type="ECO:0000256" key="1">
    <source>
        <dbReference type="SAM" id="Phobius"/>
    </source>
</evidence>
<name>A0ABU0ACJ9_9BACI</name>
<sequence>MKKTETNTEMKDEVIEELTKGLDSLDQQAEIDVPNINWFENYVAEQKLTQRKRLIKDLCVFAIVALFVLSTVLFTLYQQPYIFLSIQTICIVFITFYTIFRYKKKVKSE</sequence>
<feature type="transmembrane region" description="Helical" evidence="1">
    <location>
        <begin position="58"/>
        <end position="76"/>
    </location>
</feature>
<comment type="caution">
    <text evidence="2">The sequence shown here is derived from an EMBL/GenBank/DDBJ whole genome shotgun (WGS) entry which is preliminary data.</text>
</comment>
<keyword evidence="1" id="KW-0812">Transmembrane</keyword>
<dbReference type="InterPro" id="IPR035238">
    <property type="entry name" value="DUF5345"/>
</dbReference>
<proteinExistence type="predicted"/>